<dbReference type="PROSITE" id="PS00478">
    <property type="entry name" value="LIM_DOMAIN_1"/>
    <property type="match status" value="1"/>
</dbReference>
<evidence type="ECO:0000256" key="1">
    <source>
        <dbReference type="ARBA" id="ARBA00022723"/>
    </source>
</evidence>
<evidence type="ECO:0000256" key="2">
    <source>
        <dbReference type="ARBA" id="ARBA00022833"/>
    </source>
</evidence>
<feature type="region of interest" description="Disordered" evidence="5">
    <location>
        <begin position="616"/>
        <end position="683"/>
    </location>
</feature>
<dbReference type="PANTHER" id="PTHR15551:SF3">
    <property type="entry name" value="LIM AND CALPONIN HOMOLOGY DOMAINS-CONTAINING PROTEIN 1"/>
    <property type="match status" value="1"/>
</dbReference>
<feature type="compositionally biased region" description="Polar residues" evidence="5">
    <location>
        <begin position="770"/>
        <end position="780"/>
    </location>
</feature>
<dbReference type="Gene3D" id="2.30.42.10">
    <property type="match status" value="1"/>
</dbReference>
<gene>
    <name evidence="8" type="primary">Cre-lim-8</name>
    <name evidence="8" type="ORF">CRE_25363</name>
</gene>
<keyword evidence="3 4" id="KW-0440">LIM domain</keyword>
<dbReference type="GO" id="GO:0019904">
    <property type="term" value="F:protein domain specific binding"/>
    <property type="evidence" value="ECO:0007669"/>
    <property type="project" value="EnsemblMetazoa"/>
</dbReference>
<feature type="region of interest" description="Disordered" evidence="5">
    <location>
        <begin position="461"/>
        <end position="482"/>
    </location>
</feature>
<feature type="compositionally biased region" description="Polar residues" evidence="5">
    <location>
        <begin position="229"/>
        <end position="267"/>
    </location>
</feature>
<dbReference type="GO" id="GO:0051496">
    <property type="term" value="P:positive regulation of stress fiber assembly"/>
    <property type="evidence" value="ECO:0007669"/>
    <property type="project" value="TreeGrafter"/>
</dbReference>
<feature type="region of interest" description="Disordered" evidence="5">
    <location>
        <begin position="884"/>
        <end position="909"/>
    </location>
</feature>
<dbReference type="Proteomes" id="UP000008281">
    <property type="component" value="Unassembled WGS sequence"/>
</dbReference>
<reference evidence="8" key="1">
    <citation type="submission" date="2007-07" db="EMBL/GenBank/DDBJ databases">
        <title>PCAP assembly of the Caenorhabditis remanei genome.</title>
        <authorList>
            <consortium name="The Caenorhabditis remanei Sequencing Consortium"/>
            <person name="Wilson R.K."/>
        </authorList>
    </citation>
    <scope>NUCLEOTIDE SEQUENCE [LARGE SCALE GENOMIC DNA]</scope>
    <source>
        <strain evidence="8">PB4641</strain>
    </source>
</reference>
<dbReference type="eggNOG" id="KOG1704">
    <property type="taxonomic scope" value="Eukaryota"/>
</dbReference>
<feature type="region of interest" description="Disordered" evidence="5">
    <location>
        <begin position="1072"/>
        <end position="1096"/>
    </location>
</feature>
<dbReference type="GO" id="GO:0031430">
    <property type="term" value="C:M band"/>
    <property type="evidence" value="ECO:0007669"/>
    <property type="project" value="EnsemblMetazoa"/>
</dbReference>
<organism evidence="9">
    <name type="scientific">Caenorhabditis remanei</name>
    <name type="common">Caenorhabditis vulgaris</name>
    <dbReference type="NCBI Taxonomy" id="31234"/>
    <lineage>
        <taxon>Eukaryota</taxon>
        <taxon>Metazoa</taxon>
        <taxon>Ecdysozoa</taxon>
        <taxon>Nematoda</taxon>
        <taxon>Chromadorea</taxon>
        <taxon>Rhabditida</taxon>
        <taxon>Rhabditina</taxon>
        <taxon>Rhabditomorpha</taxon>
        <taxon>Rhabditoidea</taxon>
        <taxon>Rhabditidae</taxon>
        <taxon>Peloderinae</taxon>
        <taxon>Caenorhabditis</taxon>
    </lineage>
</organism>
<feature type="region of interest" description="Disordered" evidence="5">
    <location>
        <begin position="91"/>
        <end position="111"/>
    </location>
</feature>
<dbReference type="Pfam" id="PF17820">
    <property type="entry name" value="PDZ_6"/>
    <property type="match status" value="1"/>
</dbReference>
<name>E3LSR5_CAERE</name>
<evidence type="ECO:0000259" key="6">
    <source>
        <dbReference type="PROSITE" id="PS50023"/>
    </source>
</evidence>
<evidence type="ECO:0000256" key="5">
    <source>
        <dbReference type="SAM" id="MobiDB-lite"/>
    </source>
</evidence>
<feature type="compositionally biased region" description="Low complexity" evidence="5">
    <location>
        <begin position="888"/>
        <end position="899"/>
    </location>
</feature>
<dbReference type="InterPro" id="IPR001781">
    <property type="entry name" value="Znf_LIM"/>
</dbReference>
<feature type="compositionally biased region" description="Low complexity" evidence="5">
    <location>
        <begin position="671"/>
        <end position="681"/>
    </location>
</feature>
<feature type="compositionally biased region" description="Polar residues" evidence="5">
    <location>
        <begin position="659"/>
        <end position="670"/>
    </location>
</feature>
<dbReference type="CDD" id="cd08368">
    <property type="entry name" value="LIM"/>
    <property type="match status" value="1"/>
</dbReference>
<dbReference type="AlphaFoldDB" id="E3LSR5"/>
<feature type="region of interest" description="Disordered" evidence="5">
    <location>
        <begin position="748"/>
        <end position="857"/>
    </location>
</feature>
<dbReference type="OrthoDB" id="15627at2759"/>
<dbReference type="PROSITE" id="PS50023">
    <property type="entry name" value="LIM_DOMAIN_2"/>
    <property type="match status" value="1"/>
</dbReference>
<feature type="compositionally biased region" description="Low complexity" evidence="5">
    <location>
        <begin position="1080"/>
        <end position="1093"/>
    </location>
</feature>
<dbReference type="InterPro" id="IPR001478">
    <property type="entry name" value="PDZ"/>
</dbReference>
<dbReference type="GO" id="GO:0051893">
    <property type="term" value="P:regulation of focal adhesion assembly"/>
    <property type="evidence" value="ECO:0007669"/>
    <property type="project" value="TreeGrafter"/>
</dbReference>
<proteinExistence type="predicted"/>
<feature type="domain" description="PDZ" evidence="7">
    <location>
        <begin position="493"/>
        <end position="563"/>
    </location>
</feature>
<dbReference type="PANTHER" id="PTHR15551">
    <property type="entry name" value="LIM DOMAIN ONLY 7"/>
    <property type="match status" value="1"/>
</dbReference>
<feature type="compositionally biased region" description="Polar residues" evidence="5">
    <location>
        <begin position="989"/>
        <end position="1000"/>
    </location>
</feature>
<dbReference type="SMART" id="SM00132">
    <property type="entry name" value="LIM"/>
    <property type="match status" value="1"/>
</dbReference>
<feature type="compositionally biased region" description="Polar residues" evidence="5">
    <location>
        <begin position="833"/>
        <end position="848"/>
    </location>
</feature>
<dbReference type="OMA" id="RDREYSM"/>
<dbReference type="STRING" id="31234.E3LSR5"/>
<evidence type="ECO:0000256" key="4">
    <source>
        <dbReference type="PROSITE-ProRule" id="PRU00125"/>
    </source>
</evidence>
<dbReference type="GO" id="GO:0046872">
    <property type="term" value="F:metal ion binding"/>
    <property type="evidence" value="ECO:0007669"/>
    <property type="project" value="UniProtKB-KW"/>
</dbReference>
<dbReference type="Gene3D" id="2.10.110.10">
    <property type="entry name" value="Cysteine Rich Protein"/>
    <property type="match status" value="1"/>
</dbReference>
<dbReference type="FunCoup" id="E3LSR5">
    <property type="interactions" value="4"/>
</dbReference>
<dbReference type="SUPFAM" id="SSF50156">
    <property type="entry name" value="PDZ domain-like"/>
    <property type="match status" value="1"/>
</dbReference>
<keyword evidence="9" id="KW-1185">Reference proteome</keyword>
<dbReference type="HOGENOM" id="CLU_299024_0_0_1"/>
<feature type="region of interest" description="Disordered" evidence="5">
    <location>
        <begin position="220"/>
        <end position="268"/>
    </location>
</feature>
<evidence type="ECO:0000313" key="9">
    <source>
        <dbReference type="Proteomes" id="UP000008281"/>
    </source>
</evidence>
<dbReference type="InterPro" id="IPR036034">
    <property type="entry name" value="PDZ_sf"/>
</dbReference>
<keyword evidence="2 4" id="KW-0862">Zinc</keyword>
<dbReference type="EMBL" id="DS268414">
    <property type="protein sequence ID" value="EFP09383.1"/>
    <property type="molecule type" value="Genomic_DNA"/>
</dbReference>
<sequence>MLRGPGQKSSDPFQFVAVTKVGDEMAESAKSTLQMAQQQKVQREKMLQGQRQMVCNERMVYSYILYWLQQKFDDDSEPWQANLDTWRKKRKEKFGDRASSETTVETPKRHEEYSSYQPRKFMSSEEGAWPRWSRLFPNETLPRLTRDQRGYVHVEITTRRGGGRAADVEMMTSSYPTSSVSHPSNFVELFDEEERKSRNKSVKWDDMLVTKEEILEVNSAARPALPRQHSASTVSPLQSSSDELNNDSGIDNRTFGSPSTSEFSPRSTDLFVSPKSVIDEEPPHHPPPPPPVEEKLDQVLIPLKLSRSQDYAPIYRSLEKDTYYDQCPSESDKDEELNSNHTNRFVESSRLIEKNQYMPVTSARVEATFKQPPPREGVKPFVSKAAQEINQNDSKVENIDLTVELNREQKATVTATKYPRSDFIMEDYHHRPSAQIHAPPPMKSSSTTRIYHAVDIPFDESPATYYPKQNNDYQQRQRRYSASSVSKQEGMFTLNVVMGSQPVHKGMGFTTFRRDNRVIVESVIVGSPADKAGLLVGDTVVSINGEDMSDKYQSGVTRILHEAARVGEADVLILRAPAPAPILTKQMSTSSTNSSNFDKARSVFTENKSFDSYAEFKRKHTRASRDSTSSSATRSSRDFNSLPRGATTQSSLNRKRDTSLSSYRTAKDNFNSSSNRSSGRSEYGDYRVTSYQEKNSPGRLTDFVPEVDRRLSRREQSEEIYSKTQREEEPRTIRNFHLSNENIARTNLNFDGRRDSEEESTTTTLKRSTLPRSGANQWKNEYSDGEEVVEKLPVTSRESSPLRSALKKSSHNYYHQSDSDSAQRPSPPRRFYSTESLQIPNQKTSYQRYSEEEDEKIEENYSSMRRHRQQIPRQFDEFHTVGSYGVASQRSRSQQPSRLPRYDDVPDDADIDDVSGVTHRFYDRSGNHVRAPRERIHDIQIQRDYGRSNPQDLDFVRNTYKWEEQQEDTKVTTTTKIYEKESRDWRDVINQQRQPAPGNSNDRRGIAATSASLSNLPTYINRRMEKEREREYLRDREYSMPPVEPPVITEKYERDEYSRVEERTYPVPVARNNMRREDTQTQMQTQSQSQSQSQKEDTVVAVSGKHRCAHCNEELGRGAAMIVESLNLFYHLACFKCYVCKTSLGSGATGADVRVRDGRLHCQTCYSNDRVQLSKV</sequence>
<keyword evidence="1 4" id="KW-0479">Metal-binding</keyword>
<dbReference type="Pfam" id="PF00412">
    <property type="entry name" value="LIM"/>
    <property type="match status" value="1"/>
</dbReference>
<feature type="compositionally biased region" description="Polar residues" evidence="5">
    <location>
        <begin position="811"/>
        <end position="824"/>
    </location>
</feature>
<feature type="domain" description="LIM zinc-binding" evidence="6">
    <location>
        <begin position="1106"/>
        <end position="1172"/>
    </location>
</feature>
<feature type="region of interest" description="Disordered" evidence="5">
    <location>
        <begin position="987"/>
        <end position="1012"/>
    </location>
</feature>
<accession>E3LSR5</accession>
<evidence type="ECO:0000313" key="8">
    <source>
        <dbReference type="EMBL" id="EFP09383.1"/>
    </source>
</evidence>
<evidence type="ECO:0000256" key="3">
    <source>
        <dbReference type="ARBA" id="ARBA00023038"/>
    </source>
</evidence>
<protein>
    <submittedName>
        <fullName evidence="8">CRE-LIM-8 protein</fullName>
    </submittedName>
</protein>
<dbReference type="InterPro" id="IPR041489">
    <property type="entry name" value="PDZ_6"/>
</dbReference>
<dbReference type="GO" id="GO:0001725">
    <property type="term" value="C:stress fiber"/>
    <property type="evidence" value="ECO:0007669"/>
    <property type="project" value="TreeGrafter"/>
</dbReference>
<dbReference type="GO" id="GO:0032034">
    <property type="term" value="F:myosin II head/neck binding"/>
    <property type="evidence" value="ECO:0007669"/>
    <property type="project" value="TreeGrafter"/>
</dbReference>
<dbReference type="InParanoid" id="E3LSR5"/>
<dbReference type="PROSITE" id="PS50106">
    <property type="entry name" value="PDZ"/>
    <property type="match status" value="1"/>
</dbReference>
<dbReference type="SMART" id="SM00228">
    <property type="entry name" value="PDZ"/>
    <property type="match status" value="1"/>
</dbReference>
<evidence type="ECO:0000259" key="7">
    <source>
        <dbReference type="PROSITE" id="PS50106"/>
    </source>
</evidence>
<feature type="region of interest" description="Disordered" evidence="5">
    <location>
        <begin position="709"/>
        <end position="730"/>
    </location>
</feature>